<accession>A0ACC3SSE2</accession>
<proteinExistence type="predicted"/>
<comment type="caution">
    <text evidence="1">The sequence shown here is derived from an EMBL/GenBank/DDBJ whole genome shotgun (WGS) entry which is preliminary data.</text>
</comment>
<gene>
    <name evidence="1" type="ORF">V1525DRAFT_414420</name>
</gene>
<reference evidence="2" key="1">
    <citation type="journal article" date="2024" name="Front. Bioeng. Biotechnol.">
        <title>Genome-scale model development and genomic sequencing of the oleaginous clade Lipomyces.</title>
        <authorList>
            <person name="Czajka J.J."/>
            <person name="Han Y."/>
            <person name="Kim J."/>
            <person name="Mondo S.J."/>
            <person name="Hofstad B.A."/>
            <person name="Robles A."/>
            <person name="Haridas S."/>
            <person name="Riley R."/>
            <person name="LaButti K."/>
            <person name="Pangilinan J."/>
            <person name="Andreopoulos W."/>
            <person name="Lipzen A."/>
            <person name="Yan J."/>
            <person name="Wang M."/>
            <person name="Ng V."/>
            <person name="Grigoriev I.V."/>
            <person name="Spatafora J.W."/>
            <person name="Magnuson J.K."/>
            <person name="Baker S.E."/>
            <person name="Pomraning K.R."/>
        </authorList>
    </citation>
    <scope>NUCLEOTIDE SEQUENCE [LARGE SCALE GENOMIC DNA]</scope>
    <source>
        <strain evidence="2">CBS 7786</strain>
    </source>
</reference>
<evidence type="ECO:0000313" key="2">
    <source>
        <dbReference type="Proteomes" id="UP001433508"/>
    </source>
</evidence>
<dbReference type="Proteomes" id="UP001433508">
    <property type="component" value="Unassembled WGS sequence"/>
</dbReference>
<name>A0ACC3SSE2_LIPKO</name>
<sequence length="92" mass="10547">MVEHLRKRHSIEAQERLEPAKEPKSSVLAYLGDRKKLSPQKLLQKNILRWILATKQPFTTIGFSGLGSIFRGLYFRLCPVAFLITFPHSVPT</sequence>
<keyword evidence="2" id="KW-1185">Reference proteome</keyword>
<evidence type="ECO:0000313" key="1">
    <source>
        <dbReference type="EMBL" id="KAK9234029.1"/>
    </source>
</evidence>
<dbReference type="EMBL" id="MU971529">
    <property type="protein sequence ID" value="KAK9234029.1"/>
    <property type="molecule type" value="Genomic_DNA"/>
</dbReference>
<protein>
    <submittedName>
        <fullName evidence="1">Uncharacterized protein</fullName>
    </submittedName>
</protein>
<organism evidence="1 2">
    <name type="scientific">Lipomyces kononenkoae</name>
    <name type="common">Yeast</name>
    <dbReference type="NCBI Taxonomy" id="34357"/>
    <lineage>
        <taxon>Eukaryota</taxon>
        <taxon>Fungi</taxon>
        <taxon>Dikarya</taxon>
        <taxon>Ascomycota</taxon>
        <taxon>Saccharomycotina</taxon>
        <taxon>Lipomycetes</taxon>
        <taxon>Lipomycetales</taxon>
        <taxon>Lipomycetaceae</taxon>
        <taxon>Lipomyces</taxon>
    </lineage>
</organism>